<dbReference type="PANTHER" id="PTHR13659:SF5">
    <property type="entry name" value="PROTEIN FAM8A1"/>
    <property type="match status" value="1"/>
</dbReference>
<evidence type="ECO:0000313" key="8">
    <source>
        <dbReference type="Proteomes" id="UP001497525"/>
    </source>
</evidence>
<accession>A0AAV2TMN5</accession>
<keyword evidence="4 5" id="KW-0472">Membrane</keyword>
<dbReference type="AlphaFoldDB" id="A0AAV2TMN5"/>
<dbReference type="PANTHER" id="PTHR13659">
    <property type="entry name" value="AUTOSOMAL HIGHLY CONSERVED PROTEIN"/>
    <property type="match status" value="1"/>
</dbReference>
<evidence type="ECO:0000259" key="6">
    <source>
        <dbReference type="Pfam" id="PF06271"/>
    </source>
</evidence>
<evidence type="ECO:0000256" key="2">
    <source>
        <dbReference type="ARBA" id="ARBA00022692"/>
    </source>
</evidence>
<reference evidence="7" key="1">
    <citation type="submission" date="2024-06" db="EMBL/GenBank/DDBJ databases">
        <authorList>
            <person name="Liu X."/>
            <person name="Lenzi L."/>
            <person name="Haldenby T S."/>
            <person name="Uol C."/>
        </authorList>
    </citation>
    <scope>NUCLEOTIDE SEQUENCE</scope>
</reference>
<dbReference type="EMBL" id="CAXLJL010000401">
    <property type="protein sequence ID" value="CAL5137519.1"/>
    <property type="molecule type" value="Genomic_DNA"/>
</dbReference>
<evidence type="ECO:0000256" key="4">
    <source>
        <dbReference type="ARBA" id="ARBA00023136"/>
    </source>
</evidence>
<evidence type="ECO:0000256" key="5">
    <source>
        <dbReference type="SAM" id="Phobius"/>
    </source>
</evidence>
<keyword evidence="3 5" id="KW-1133">Transmembrane helix</keyword>
<proteinExistence type="predicted"/>
<dbReference type="Proteomes" id="UP001497525">
    <property type="component" value="Unassembled WGS sequence"/>
</dbReference>
<evidence type="ECO:0000256" key="1">
    <source>
        <dbReference type="ARBA" id="ARBA00004141"/>
    </source>
</evidence>
<protein>
    <recommendedName>
        <fullName evidence="6">RDD domain-containing protein</fullName>
    </recommendedName>
</protein>
<gene>
    <name evidence="7" type="ORF">CDAUBV1_LOCUS11822</name>
</gene>
<dbReference type="InterPro" id="IPR039871">
    <property type="entry name" value="FAM8A1"/>
</dbReference>
<evidence type="ECO:0000256" key="3">
    <source>
        <dbReference type="ARBA" id="ARBA00022989"/>
    </source>
</evidence>
<dbReference type="InterPro" id="IPR010432">
    <property type="entry name" value="RDD"/>
</dbReference>
<name>A0AAV2TMN5_CALDB</name>
<feature type="transmembrane region" description="Helical" evidence="5">
    <location>
        <begin position="260"/>
        <end position="278"/>
    </location>
</feature>
<dbReference type="Pfam" id="PF06271">
    <property type="entry name" value="RDD"/>
    <property type="match status" value="1"/>
</dbReference>
<evidence type="ECO:0000313" key="7">
    <source>
        <dbReference type="EMBL" id="CAL5137519.1"/>
    </source>
</evidence>
<dbReference type="GO" id="GO:0016020">
    <property type="term" value="C:membrane"/>
    <property type="evidence" value="ECO:0007669"/>
    <property type="project" value="UniProtKB-SubCell"/>
</dbReference>
<feature type="domain" description="RDD" evidence="6">
    <location>
        <begin position="89"/>
        <end position="233"/>
    </location>
</feature>
<organism evidence="7 8">
    <name type="scientific">Calicophoron daubneyi</name>
    <name type="common">Rumen fluke</name>
    <name type="synonym">Paramphistomum daubneyi</name>
    <dbReference type="NCBI Taxonomy" id="300641"/>
    <lineage>
        <taxon>Eukaryota</taxon>
        <taxon>Metazoa</taxon>
        <taxon>Spiralia</taxon>
        <taxon>Lophotrochozoa</taxon>
        <taxon>Platyhelminthes</taxon>
        <taxon>Trematoda</taxon>
        <taxon>Digenea</taxon>
        <taxon>Plagiorchiida</taxon>
        <taxon>Pronocephalata</taxon>
        <taxon>Paramphistomoidea</taxon>
        <taxon>Paramphistomidae</taxon>
        <taxon>Calicophoron</taxon>
    </lineage>
</organism>
<comment type="caution">
    <text evidence="7">The sequence shown here is derived from an EMBL/GenBank/DDBJ whole genome shotgun (WGS) entry which is preliminary data.</text>
</comment>
<keyword evidence="2 5" id="KW-0812">Transmembrane</keyword>
<comment type="subcellular location">
    <subcellularLocation>
        <location evidence="1">Membrane</location>
        <topology evidence="1">Multi-pass membrane protein</topology>
    </subcellularLocation>
</comment>
<sequence>MDWSSYHQRLEAWVSDQYRSIAESQKNAQKMVADYDRIFQANFLASKKYEAEMQKFQLRASQNLEGLQRQSTGEGERHTPIQSHRYIIPHPWRRVAAEVIDTALMLLVKLLLIYLIRSESSIIELSKYFGSNILSTAPEYRTLRRAHLWAKSDTRKKEFLFSKLEQLLFMGENDALDEADLYDLDILFLVDHVGRFICALLEAIFISHSFLGGGPGGATLGKWVMNLRVVACEDVIPLPDMVEVIPGTDLGFSRALVRSMLKGTSFLTIFSFICMLLFRYHRCTYDIIAGTLVVQPIHTRPDPPQQMEQNGG</sequence>